<evidence type="ECO:0000256" key="4">
    <source>
        <dbReference type="ARBA" id="ARBA00022759"/>
    </source>
</evidence>
<evidence type="ECO:0000256" key="2">
    <source>
        <dbReference type="ARBA" id="ARBA00022649"/>
    </source>
</evidence>
<evidence type="ECO:0000313" key="9">
    <source>
        <dbReference type="Proteomes" id="UP000234456"/>
    </source>
</evidence>
<protein>
    <recommendedName>
        <fullName evidence="10">Type II toxin-antitoxin system HicA family toxin</fullName>
    </recommendedName>
</protein>
<name>A0A2N4TXR5_RALPI</name>
<keyword evidence="5" id="KW-0378">Hydrolase</keyword>
<dbReference type="Pfam" id="PF07927">
    <property type="entry name" value="HicA_toxin"/>
    <property type="match status" value="1"/>
</dbReference>
<evidence type="ECO:0008006" key="10">
    <source>
        <dbReference type="Google" id="ProtNLM"/>
    </source>
</evidence>
<keyword evidence="3" id="KW-0540">Nuclease</keyword>
<sequence length="74" mass="8388">MATKRYSKDRVIDNVCRLLIKQGWVTKSSNRHVRLADPSGKKIVTVPGSPSDHRAVQNWLHQLRRMAVIDAIPA</sequence>
<proteinExistence type="inferred from homology"/>
<keyword evidence="4" id="KW-0255">Endonuclease</keyword>
<evidence type="ECO:0000256" key="6">
    <source>
        <dbReference type="ARBA" id="ARBA00022884"/>
    </source>
</evidence>
<dbReference type="EMBL" id="PKQE01000001">
    <property type="protein sequence ID" value="PLC44487.1"/>
    <property type="molecule type" value="Genomic_DNA"/>
</dbReference>
<keyword evidence="7" id="KW-0346">Stress response</keyword>
<gene>
    <name evidence="8" type="ORF">C0Q88_07355</name>
</gene>
<dbReference type="OrthoDB" id="3621556at2"/>
<dbReference type="AlphaFoldDB" id="A0A2N4TXR5"/>
<dbReference type="RefSeq" id="WP_102064898.1">
    <property type="nucleotide sequence ID" value="NZ_PKQE01000001.1"/>
</dbReference>
<dbReference type="Proteomes" id="UP000234456">
    <property type="component" value="Unassembled WGS sequence"/>
</dbReference>
<organism evidence="8 9">
    <name type="scientific">Ralstonia pickettii</name>
    <name type="common">Burkholderia pickettii</name>
    <dbReference type="NCBI Taxonomy" id="329"/>
    <lineage>
        <taxon>Bacteria</taxon>
        <taxon>Pseudomonadati</taxon>
        <taxon>Pseudomonadota</taxon>
        <taxon>Betaproteobacteria</taxon>
        <taxon>Burkholderiales</taxon>
        <taxon>Burkholderiaceae</taxon>
        <taxon>Ralstonia</taxon>
    </lineage>
</organism>
<accession>A0A2N4TXR5</accession>
<evidence type="ECO:0000256" key="1">
    <source>
        <dbReference type="ARBA" id="ARBA00006620"/>
    </source>
</evidence>
<evidence type="ECO:0000256" key="7">
    <source>
        <dbReference type="ARBA" id="ARBA00023016"/>
    </source>
</evidence>
<dbReference type="InterPro" id="IPR012933">
    <property type="entry name" value="HicA_mRNA_interferase"/>
</dbReference>
<evidence type="ECO:0000313" key="8">
    <source>
        <dbReference type="EMBL" id="PLC44487.1"/>
    </source>
</evidence>
<reference evidence="8 9" key="1">
    <citation type="submission" date="2017-12" db="EMBL/GenBank/DDBJ databases">
        <title>Draft genome sequence of Ralstonia pickettii 52.</title>
        <authorList>
            <person name="Zheng B."/>
        </authorList>
    </citation>
    <scope>NUCLEOTIDE SEQUENCE [LARGE SCALE GENOMIC DNA]</scope>
    <source>
        <strain evidence="8 9">52</strain>
    </source>
</reference>
<dbReference type="InterPro" id="IPR038570">
    <property type="entry name" value="HicA_sf"/>
</dbReference>
<evidence type="ECO:0000256" key="3">
    <source>
        <dbReference type="ARBA" id="ARBA00022722"/>
    </source>
</evidence>
<evidence type="ECO:0000256" key="5">
    <source>
        <dbReference type="ARBA" id="ARBA00022801"/>
    </source>
</evidence>
<dbReference type="Gene3D" id="3.30.920.30">
    <property type="entry name" value="Hypothetical protein"/>
    <property type="match status" value="1"/>
</dbReference>
<keyword evidence="6" id="KW-0694">RNA-binding</keyword>
<keyword evidence="2" id="KW-1277">Toxin-antitoxin system</keyword>
<comment type="similarity">
    <text evidence="1">Belongs to the HicA mRNA interferase family.</text>
</comment>
<comment type="caution">
    <text evidence="8">The sequence shown here is derived from an EMBL/GenBank/DDBJ whole genome shotgun (WGS) entry which is preliminary data.</text>
</comment>